<accession>A0A2M4B3J2</accession>
<sequence>MKVICTAVLLSFVVFNGVQCNSTEGQRIRNNKKKLYLKTISTEAKCLTICVGIVYHSQGMLCLVECRVNAIRVRNFVSVVVVDATKHNNL</sequence>
<proteinExistence type="predicted"/>
<organism evidence="2">
    <name type="scientific">Anopheles triannulatus</name>
    <dbReference type="NCBI Taxonomy" id="58253"/>
    <lineage>
        <taxon>Eukaryota</taxon>
        <taxon>Metazoa</taxon>
        <taxon>Ecdysozoa</taxon>
        <taxon>Arthropoda</taxon>
        <taxon>Hexapoda</taxon>
        <taxon>Insecta</taxon>
        <taxon>Pterygota</taxon>
        <taxon>Neoptera</taxon>
        <taxon>Endopterygota</taxon>
        <taxon>Diptera</taxon>
        <taxon>Nematocera</taxon>
        <taxon>Culicoidea</taxon>
        <taxon>Culicidae</taxon>
        <taxon>Anophelinae</taxon>
        <taxon>Anopheles</taxon>
    </lineage>
</organism>
<protein>
    <submittedName>
        <fullName evidence="2">Putative secreted protein</fullName>
    </submittedName>
</protein>
<keyword evidence="1" id="KW-0732">Signal</keyword>
<evidence type="ECO:0000313" key="2">
    <source>
        <dbReference type="EMBL" id="MBW47388.1"/>
    </source>
</evidence>
<name>A0A2M4B3J2_9DIPT</name>
<evidence type="ECO:0000256" key="1">
    <source>
        <dbReference type="SAM" id="SignalP"/>
    </source>
</evidence>
<feature type="signal peptide" evidence="1">
    <location>
        <begin position="1"/>
        <end position="20"/>
    </location>
</feature>
<dbReference type="EMBL" id="GGFK01014067">
    <property type="protein sequence ID" value="MBW47388.1"/>
    <property type="molecule type" value="Transcribed_RNA"/>
</dbReference>
<dbReference type="AlphaFoldDB" id="A0A2M4B3J2"/>
<feature type="chain" id="PRO_5014928138" evidence="1">
    <location>
        <begin position="21"/>
        <end position="90"/>
    </location>
</feature>
<reference evidence="2" key="1">
    <citation type="submission" date="2018-01" db="EMBL/GenBank/DDBJ databases">
        <title>An insight into the sialome of Amazonian anophelines.</title>
        <authorList>
            <person name="Ribeiro J.M."/>
            <person name="Scarpassa V."/>
            <person name="Calvo E."/>
        </authorList>
    </citation>
    <scope>NUCLEOTIDE SEQUENCE</scope>
    <source>
        <tissue evidence="2">Salivary glands</tissue>
    </source>
</reference>